<comment type="caution">
    <text evidence="4">The sequence shown here is derived from an EMBL/GenBank/DDBJ whole genome shotgun (WGS) entry which is preliminary data.</text>
</comment>
<dbReference type="SUPFAM" id="SSF56047">
    <property type="entry name" value="Ribosomal protein S8"/>
    <property type="match status" value="1"/>
</dbReference>
<gene>
    <name evidence="4" type="ORF">M896_021710</name>
</gene>
<dbReference type="STRING" id="1354746.A0A0B2UMQ4"/>
<dbReference type="GeneID" id="26261266"/>
<evidence type="ECO:0000313" key="4">
    <source>
        <dbReference type="EMBL" id="KHN70332.1"/>
    </source>
</evidence>
<dbReference type="VEuPathDB" id="MicrosporidiaDB:M896_021710"/>
<accession>A0A0B2UMQ4</accession>
<dbReference type="Gene3D" id="3.30.1490.10">
    <property type="match status" value="1"/>
</dbReference>
<dbReference type="EMBL" id="JOKQ01000002">
    <property type="protein sequence ID" value="KHN70332.1"/>
    <property type="molecule type" value="Genomic_DNA"/>
</dbReference>
<dbReference type="AlphaFoldDB" id="A0A0B2UMQ4"/>
<keyword evidence="3" id="KW-0687">Ribonucleoprotein</keyword>
<protein>
    <submittedName>
        <fullName evidence="4">Ribosomal protein S15A</fullName>
    </submittedName>
</protein>
<evidence type="ECO:0000256" key="3">
    <source>
        <dbReference type="ARBA" id="ARBA00023274"/>
    </source>
</evidence>
<evidence type="ECO:0000256" key="2">
    <source>
        <dbReference type="ARBA" id="ARBA00022980"/>
    </source>
</evidence>
<dbReference type="FunCoup" id="A0A0B2UMQ4">
    <property type="interactions" value="183"/>
</dbReference>
<evidence type="ECO:0000256" key="1">
    <source>
        <dbReference type="ARBA" id="ARBA00006471"/>
    </source>
</evidence>
<keyword evidence="2 4" id="KW-0689">Ribosomal protein</keyword>
<dbReference type="InterPro" id="IPR000630">
    <property type="entry name" value="Ribosomal_uS8"/>
</dbReference>
<dbReference type="RefSeq" id="XP_014564374.1">
    <property type="nucleotide sequence ID" value="XM_014708888.1"/>
</dbReference>
<dbReference type="Pfam" id="PF00410">
    <property type="entry name" value="Ribosomal_S8"/>
    <property type="match status" value="1"/>
</dbReference>
<dbReference type="PANTHER" id="PTHR11758">
    <property type="entry name" value="40S RIBOSOMAL PROTEIN S15A"/>
    <property type="match status" value="1"/>
</dbReference>
<name>A0A0B2UMQ4_9MICR</name>
<dbReference type="OrthoDB" id="10250260at2759"/>
<organism evidence="4 5">
    <name type="scientific">Ordospora colligata OC4</name>
    <dbReference type="NCBI Taxonomy" id="1354746"/>
    <lineage>
        <taxon>Eukaryota</taxon>
        <taxon>Fungi</taxon>
        <taxon>Fungi incertae sedis</taxon>
        <taxon>Microsporidia</taxon>
        <taxon>Ordosporidae</taxon>
        <taxon>Ordospora</taxon>
    </lineage>
</organism>
<dbReference type="GO" id="GO:0003735">
    <property type="term" value="F:structural constituent of ribosome"/>
    <property type="evidence" value="ECO:0007669"/>
    <property type="project" value="InterPro"/>
</dbReference>
<sequence length="128" mass="14471">MSAGLANMCKAINNASRAGKRQLILKFDSKEMRTFLTQMLKHGYISGFSYIKDKMKGKSIIDLNGRLNRCGAICPNYRVGIDKIEDFRSRLLPARQFGHVLFSTSKGVLDHKECQEENVGGEILGYFY</sequence>
<dbReference type="GO" id="GO:0005840">
    <property type="term" value="C:ribosome"/>
    <property type="evidence" value="ECO:0007669"/>
    <property type="project" value="UniProtKB-KW"/>
</dbReference>
<keyword evidence="5" id="KW-1185">Reference proteome</keyword>
<comment type="similarity">
    <text evidence="1">Belongs to the universal ribosomal protein uS8 family.</text>
</comment>
<proteinExistence type="inferred from homology"/>
<dbReference type="HOGENOM" id="CLU_098428_1_1_1"/>
<dbReference type="GO" id="GO:0006412">
    <property type="term" value="P:translation"/>
    <property type="evidence" value="ECO:0007669"/>
    <property type="project" value="InterPro"/>
</dbReference>
<reference evidence="4 5" key="1">
    <citation type="journal article" date="2014" name="MBio">
        <title>The Ordospora colligata genome; evolution of extreme reduction in microsporidia and host-to-parasite horizontal gene transfer.</title>
        <authorList>
            <person name="Pombert J.-F."/>
            <person name="Haag K.L."/>
            <person name="Beidas S."/>
            <person name="Ebert D."/>
            <person name="Keeling P.J."/>
        </authorList>
    </citation>
    <scope>NUCLEOTIDE SEQUENCE [LARGE SCALE GENOMIC DNA]</scope>
    <source>
        <strain evidence="4 5">OC4</strain>
    </source>
</reference>
<dbReference type="Gene3D" id="3.30.1370.30">
    <property type="match status" value="1"/>
</dbReference>
<dbReference type="Proteomes" id="UP000031056">
    <property type="component" value="Unassembled WGS sequence"/>
</dbReference>
<dbReference type="InterPro" id="IPR035987">
    <property type="entry name" value="Ribosomal_uS8_sf"/>
</dbReference>
<dbReference type="GO" id="GO:1990904">
    <property type="term" value="C:ribonucleoprotein complex"/>
    <property type="evidence" value="ECO:0007669"/>
    <property type="project" value="UniProtKB-KW"/>
</dbReference>
<evidence type="ECO:0000313" key="5">
    <source>
        <dbReference type="Proteomes" id="UP000031056"/>
    </source>
</evidence>
<dbReference type="InParanoid" id="A0A0B2UMQ4"/>